<evidence type="ECO:0000256" key="2">
    <source>
        <dbReference type="ARBA" id="ARBA00022737"/>
    </source>
</evidence>
<dbReference type="PANTHER" id="PTHR46093">
    <property type="entry name" value="ACYL-COA-BINDING DOMAIN-CONTAINING PROTEIN 5"/>
    <property type="match status" value="1"/>
</dbReference>
<dbReference type="EMBL" id="KK103206">
    <property type="protein sequence ID" value="KIY96004.1"/>
    <property type="molecule type" value="Genomic_DNA"/>
</dbReference>
<keyword evidence="2" id="KW-0677">Repeat</keyword>
<keyword evidence="5" id="KW-1185">Reference proteome</keyword>
<dbReference type="OrthoDB" id="10251809at2759"/>
<dbReference type="Pfam" id="PF24681">
    <property type="entry name" value="Kelch_KLHDC2_KLHL20_DRC7"/>
    <property type="match status" value="2"/>
</dbReference>
<dbReference type="KEGG" id="mng:MNEG_11959"/>
<dbReference type="PANTHER" id="PTHR46093:SF18">
    <property type="entry name" value="FIBRONECTIN TYPE-III DOMAIN-CONTAINING PROTEIN"/>
    <property type="match status" value="1"/>
</dbReference>
<evidence type="ECO:0000313" key="4">
    <source>
        <dbReference type="EMBL" id="KIY96004.1"/>
    </source>
</evidence>
<dbReference type="InterPro" id="IPR011043">
    <property type="entry name" value="Gal_Oxase/kelch_b-propeller"/>
</dbReference>
<keyword evidence="1" id="KW-0880">Kelch repeat</keyword>
<dbReference type="Gene3D" id="2.120.10.80">
    <property type="entry name" value="Kelch-type beta propeller"/>
    <property type="match status" value="2"/>
</dbReference>
<dbReference type="RefSeq" id="XP_013895024.1">
    <property type="nucleotide sequence ID" value="XM_014039570.1"/>
</dbReference>
<dbReference type="AlphaFoldDB" id="A0A0D2LX24"/>
<dbReference type="STRING" id="145388.A0A0D2LX24"/>
<dbReference type="InterPro" id="IPR015915">
    <property type="entry name" value="Kelch-typ_b-propeller"/>
</dbReference>
<gene>
    <name evidence="4" type="ORF">MNEG_11959</name>
</gene>
<dbReference type="GeneID" id="25729273"/>
<dbReference type="SUPFAM" id="SSF117281">
    <property type="entry name" value="Kelch motif"/>
    <property type="match status" value="1"/>
</dbReference>
<dbReference type="SUPFAM" id="SSF50965">
    <property type="entry name" value="Galactose oxidase, central domain"/>
    <property type="match status" value="1"/>
</dbReference>
<feature type="compositionally biased region" description="Low complexity" evidence="3">
    <location>
        <begin position="181"/>
        <end position="198"/>
    </location>
</feature>
<reference evidence="4 5" key="1">
    <citation type="journal article" date="2013" name="BMC Genomics">
        <title>Reconstruction of the lipid metabolism for the microalga Monoraphidium neglectum from its genome sequence reveals characteristics suitable for biofuel production.</title>
        <authorList>
            <person name="Bogen C."/>
            <person name="Al-Dilaimi A."/>
            <person name="Albersmeier A."/>
            <person name="Wichmann J."/>
            <person name="Grundmann M."/>
            <person name="Rupp O."/>
            <person name="Lauersen K.J."/>
            <person name="Blifernez-Klassen O."/>
            <person name="Kalinowski J."/>
            <person name="Goesmann A."/>
            <person name="Mussgnug J.H."/>
            <person name="Kruse O."/>
        </authorList>
    </citation>
    <scope>NUCLEOTIDE SEQUENCE [LARGE SCALE GENOMIC DNA]</scope>
    <source>
        <strain evidence="4 5">SAG 48.87</strain>
    </source>
</reference>
<organism evidence="4 5">
    <name type="scientific">Monoraphidium neglectum</name>
    <dbReference type="NCBI Taxonomy" id="145388"/>
    <lineage>
        <taxon>Eukaryota</taxon>
        <taxon>Viridiplantae</taxon>
        <taxon>Chlorophyta</taxon>
        <taxon>core chlorophytes</taxon>
        <taxon>Chlorophyceae</taxon>
        <taxon>CS clade</taxon>
        <taxon>Sphaeropleales</taxon>
        <taxon>Selenastraceae</taxon>
        <taxon>Monoraphidium</taxon>
    </lineage>
</organism>
<evidence type="ECO:0000256" key="1">
    <source>
        <dbReference type="ARBA" id="ARBA00022441"/>
    </source>
</evidence>
<feature type="region of interest" description="Disordered" evidence="3">
    <location>
        <begin position="170"/>
        <end position="214"/>
    </location>
</feature>
<dbReference type="Proteomes" id="UP000054498">
    <property type="component" value="Unassembled WGS sequence"/>
</dbReference>
<sequence>MQANTPGGQDETLLYSFPSTGGGQQPVARWAHAAAAVGSLLFVYGGVGQVVLDDLSVLDVDLMTWRCLKPRAASPRDRPGKLHAAAMAASGRTVWLLGGQQGRKFLRELFALDTDTMTWALAAPGGAAPSARAGHALAAVDGAGVFLFGGQGKRLFDDLRVLVVPQQHQHGHHHFSAPEDAASACSTSSAGSSGAASGASGGGAGGGGPSTAPACEWVEVKPRGRGPSARRGHSLTWDGRDALVLFGGSTSNSTDNGVWSYSISNREWTEVKARGAVPPPRTHHSAVLLRPGRLLVFGGCNAQGVFFQPCSH</sequence>
<evidence type="ECO:0000256" key="3">
    <source>
        <dbReference type="SAM" id="MobiDB-lite"/>
    </source>
</evidence>
<accession>A0A0D2LX24</accession>
<evidence type="ECO:0000313" key="5">
    <source>
        <dbReference type="Proteomes" id="UP000054498"/>
    </source>
</evidence>
<protein>
    <submittedName>
        <fullName evidence="4">Uncharacterized protein</fullName>
    </submittedName>
</protein>
<feature type="compositionally biased region" description="Gly residues" evidence="3">
    <location>
        <begin position="199"/>
        <end position="209"/>
    </location>
</feature>
<name>A0A0D2LX24_9CHLO</name>
<proteinExistence type="predicted"/>